<reference evidence="1" key="1">
    <citation type="submission" date="2018-05" db="EMBL/GenBank/DDBJ databases">
        <authorList>
            <person name="Lanie J.A."/>
            <person name="Ng W.-L."/>
            <person name="Kazmierczak K.M."/>
            <person name="Andrzejewski T.M."/>
            <person name="Davidsen T.M."/>
            <person name="Wayne K.J."/>
            <person name="Tettelin H."/>
            <person name="Glass J.I."/>
            <person name="Rusch D."/>
            <person name="Podicherti R."/>
            <person name="Tsui H.-C.T."/>
            <person name="Winkler M.E."/>
        </authorList>
    </citation>
    <scope>NUCLEOTIDE SEQUENCE</scope>
</reference>
<gene>
    <name evidence="1" type="ORF">METZ01_LOCUS353991</name>
</gene>
<protein>
    <submittedName>
        <fullName evidence="1">Uncharacterized protein</fullName>
    </submittedName>
</protein>
<name>A0A382RVR1_9ZZZZ</name>
<feature type="non-terminal residue" evidence="1">
    <location>
        <position position="1"/>
    </location>
</feature>
<organism evidence="1">
    <name type="scientific">marine metagenome</name>
    <dbReference type="NCBI Taxonomy" id="408172"/>
    <lineage>
        <taxon>unclassified sequences</taxon>
        <taxon>metagenomes</taxon>
        <taxon>ecological metagenomes</taxon>
    </lineage>
</organism>
<dbReference type="SUPFAM" id="SSF53448">
    <property type="entry name" value="Nucleotide-diphospho-sugar transferases"/>
    <property type="match status" value="1"/>
</dbReference>
<accession>A0A382RVR1</accession>
<dbReference type="EMBL" id="UINC01124175">
    <property type="protein sequence ID" value="SVD01137.1"/>
    <property type="molecule type" value="Genomic_DNA"/>
</dbReference>
<dbReference type="AlphaFoldDB" id="A0A382RVR1"/>
<dbReference type="InterPro" id="IPR029044">
    <property type="entry name" value="Nucleotide-diphossugar_trans"/>
</dbReference>
<dbReference type="Gene3D" id="3.90.550.10">
    <property type="entry name" value="Spore Coat Polysaccharide Biosynthesis Protein SpsA, Chain A"/>
    <property type="match status" value="1"/>
</dbReference>
<proteinExistence type="predicted"/>
<sequence length="58" mass="6426">VLIDRVIVSTDSAEYAKIARCYGAETPFLRPAELSGSDSTDSEWIVHALDWLADEGRE</sequence>
<evidence type="ECO:0000313" key="1">
    <source>
        <dbReference type="EMBL" id="SVD01137.1"/>
    </source>
</evidence>
<feature type="non-terminal residue" evidence="1">
    <location>
        <position position="58"/>
    </location>
</feature>